<sequence length="293" mass="32326">MVGPPTLTIITPSYAPDLELCRDLRASLVRHAAPTTAHRIIVPRRDLHRFAPLAELGATVVDVDSVMPSQLRKAPRMNMWVNVESPFPPIRGWIAQQLVKLAAAASAETDIALLVDSDVEFIRAVDGLTFAPCGRLPLYRLADAVSDALPRHRLWHDTARRLLGLAPTTASRLPDYICWPCAWDPAIVRAMLRRIEYATGRSWATSIGRELHFSEMILYGVYVEEMLGTALSGTVDGMRCRVHPDEIPLDGDGLDQFLSEVAETDVAVMVSAKSGTGLEQRRAAMRRLTARLG</sequence>
<gene>
    <name evidence="1" type="ORF">GCM10009717_23150</name>
</gene>
<dbReference type="Proteomes" id="UP001499954">
    <property type="component" value="Unassembled WGS sequence"/>
</dbReference>
<dbReference type="InterPro" id="IPR045499">
    <property type="entry name" value="DUF6492"/>
</dbReference>
<dbReference type="Pfam" id="PF20102">
    <property type="entry name" value="DUF6492"/>
    <property type="match status" value="1"/>
</dbReference>
<reference evidence="2" key="1">
    <citation type="journal article" date="2019" name="Int. J. Syst. Evol. Microbiol.">
        <title>The Global Catalogue of Microorganisms (GCM) 10K type strain sequencing project: providing services to taxonomists for standard genome sequencing and annotation.</title>
        <authorList>
            <consortium name="The Broad Institute Genomics Platform"/>
            <consortium name="The Broad Institute Genome Sequencing Center for Infectious Disease"/>
            <person name="Wu L."/>
            <person name="Ma J."/>
        </authorList>
    </citation>
    <scope>NUCLEOTIDE SEQUENCE [LARGE SCALE GENOMIC DNA]</scope>
    <source>
        <strain evidence="2">JCM 13584</strain>
    </source>
</reference>
<evidence type="ECO:0000313" key="2">
    <source>
        <dbReference type="Proteomes" id="UP001499954"/>
    </source>
</evidence>
<evidence type="ECO:0000313" key="1">
    <source>
        <dbReference type="EMBL" id="GAA1956403.1"/>
    </source>
</evidence>
<dbReference type="RefSeq" id="WP_157416714.1">
    <property type="nucleotide sequence ID" value="NZ_BAAAMK010000004.1"/>
</dbReference>
<proteinExistence type="predicted"/>
<organism evidence="1 2">
    <name type="scientific">Agromyces allii</name>
    <dbReference type="NCBI Taxonomy" id="393607"/>
    <lineage>
        <taxon>Bacteria</taxon>
        <taxon>Bacillati</taxon>
        <taxon>Actinomycetota</taxon>
        <taxon>Actinomycetes</taxon>
        <taxon>Micrococcales</taxon>
        <taxon>Microbacteriaceae</taxon>
        <taxon>Agromyces</taxon>
    </lineage>
</organism>
<protein>
    <submittedName>
        <fullName evidence="1">DUF6492 family protein</fullName>
    </submittedName>
</protein>
<accession>A0ABP5C359</accession>
<keyword evidence="2" id="KW-1185">Reference proteome</keyword>
<name>A0ABP5C359_9MICO</name>
<comment type="caution">
    <text evidence="1">The sequence shown here is derived from an EMBL/GenBank/DDBJ whole genome shotgun (WGS) entry which is preliminary data.</text>
</comment>
<dbReference type="EMBL" id="BAAAMK010000004">
    <property type="protein sequence ID" value="GAA1956403.1"/>
    <property type="molecule type" value="Genomic_DNA"/>
</dbReference>